<protein>
    <submittedName>
        <fullName evidence="2">ATPase RavA</fullName>
        <ecNumber evidence="2">3.6.3.-</ecNumber>
    </submittedName>
</protein>
<accession>A0A140L4P5</accession>
<evidence type="ECO:0000313" key="2">
    <source>
        <dbReference type="EMBL" id="KXG75520.1"/>
    </source>
</evidence>
<name>A0A140L4P5_9FIRM</name>
<dbReference type="PATRIC" id="fig|520764.3.peg.2029"/>
<comment type="caution">
    <text evidence="2">The sequence shown here is derived from an EMBL/GenBank/DDBJ whole genome shotgun (WGS) entry which is preliminary data.</text>
</comment>
<proteinExistence type="predicted"/>
<dbReference type="RefSeq" id="WP_066354299.1">
    <property type="nucleotide sequence ID" value="NZ_LOED01000026.1"/>
</dbReference>
<dbReference type="InterPro" id="IPR001270">
    <property type="entry name" value="ClpA/B"/>
</dbReference>
<feature type="domain" description="AAA+ ATPase" evidence="1">
    <location>
        <begin position="32"/>
        <end position="170"/>
    </location>
</feature>
<dbReference type="PANTHER" id="PTHR32204">
    <property type="entry name" value="ATPASE RAVA"/>
    <property type="match status" value="1"/>
</dbReference>
<dbReference type="SUPFAM" id="SSF52540">
    <property type="entry name" value="P-loop containing nucleoside triphosphate hydrolases"/>
    <property type="match status" value="1"/>
</dbReference>
<dbReference type="OrthoDB" id="9808397at2"/>
<reference evidence="2 3" key="1">
    <citation type="submission" date="2015-12" db="EMBL/GenBank/DDBJ databases">
        <title>Draft genome sequnece of Fervidicola ferrireducens strain Y170.</title>
        <authorList>
            <person name="Patel B.K."/>
        </authorList>
    </citation>
    <scope>NUCLEOTIDE SEQUENCE [LARGE SCALE GENOMIC DNA]</scope>
    <source>
        <strain evidence="2 3">Y170</strain>
    </source>
</reference>
<dbReference type="EC" id="3.6.3.-" evidence="2"/>
<dbReference type="AlphaFoldDB" id="A0A140L4P5"/>
<dbReference type="GO" id="GO:0016787">
    <property type="term" value="F:hydrolase activity"/>
    <property type="evidence" value="ECO:0007669"/>
    <property type="project" value="UniProtKB-KW"/>
</dbReference>
<dbReference type="Pfam" id="PF17868">
    <property type="entry name" value="AAA_lid_8"/>
    <property type="match status" value="1"/>
</dbReference>
<dbReference type="EMBL" id="LOED01000026">
    <property type="protein sequence ID" value="KXG75520.1"/>
    <property type="molecule type" value="Genomic_DNA"/>
</dbReference>
<dbReference type="InParanoid" id="A0A140L4P5"/>
<evidence type="ECO:0000313" key="3">
    <source>
        <dbReference type="Proteomes" id="UP000070427"/>
    </source>
</evidence>
<dbReference type="InterPro" id="IPR003593">
    <property type="entry name" value="AAA+_ATPase"/>
</dbReference>
<dbReference type="GO" id="GO:0005524">
    <property type="term" value="F:ATP binding"/>
    <property type="evidence" value="ECO:0007669"/>
    <property type="project" value="InterPro"/>
</dbReference>
<dbReference type="PANTHER" id="PTHR32204:SF0">
    <property type="entry name" value="ATPASE RAVA"/>
    <property type="match status" value="1"/>
</dbReference>
<gene>
    <name evidence="2" type="primary">ravA_2</name>
    <name evidence="2" type="ORF">AN618_18930</name>
</gene>
<dbReference type="InterPro" id="IPR045427">
    <property type="entry name" value="MoxR"/>
</dbReference>
<dbReference type="SMART" id="SM00382">
    <property type="entry name" value="AAA"/>
    <property type="match status" value="1"/>
</dbReference>
<organism evidence="2 3">
    <name type="scientific">Fervidicola ferrireducens</name>
    <dbReference type="NCBI Taxonomy" id="520764"/>
    <lineage>
        <taxon>Bacteria</taxon>
        <taxon>Bacillati</taxon>
        <taxon>Bacillota</taxon>
        <taxon>Clostridia</taxon>
        <taxon>Thermosediminibacterales</taxon>
        <taxon>Thermosediminibacteraceae</taxon>
        <taxon>Fervidicola</taxon>
    </lineage>
</organism>
<dbReference type="InterPro" id="IPR027417">
    <property type="entry name" value="P-loop_NTPase"/>
</dbReference>
<keyword evidence="3" id="KW-1185">Reference proteome</keyword>
<dbReference type="PRINTS" id="PR00300">
    <property type="entry name" value="CLPPROTEASEA"/>
</dbReference>
<dbReference type="InterPro" id="IPR050513">
    <property type="entry name" value="RavA_ATPases"/>
</dbReference>
<dbReference type="Proteomes" id="UP000070427">
    <property type="component" value="Unassembled WGS sequence"/>
</dbReference>
<dbReference type="STRING" id="520764.AN618_18930"/>
<dbReference type="Pfam" id="PF20030">
    <property type="entry name" value="bpMoxR"/>
    <property type="match status" value="1"/>
</dbReference>
<dbReference type="CDD" id="cd00009">
    <property type="entry name" value="AAA"/>
    <property type="match status" value="1"/>
</dbReference>
<sequence length="375" mass="42155">MLEKVLELEKALNSLFLEREDEVRGIILSLMCREHCLFIGPPGTAKSALVEAAAKMSGLTYFRALVTKFTTPDELFGPPDLAALERGEYQRRTAGMLPEAEVVFLDEIFKASPSILNTLLSIMQERLFRNGMMYSTPLVSMFGASNEVPEGEEDIALAAFQDRFLLKYSVKPIKDSNSFIKLLMMDEPTENLTLINVSWKEIFREMDGIKVHDDIYTAIYEIKKKLAEEENSFPISDRRWKKCIKLLKAHALLEKRSEVIEDDFEVLVHALWDPALPETKKTVQKVIQRITDPISIKLNELIQAAEEAANQALSAPPDKEADLGLEAIKSLKRIMMEIDSISVSVPKKQAKIDAAKAKITELQKQVGAKCLGLAL</sequence>
<dbReference type="Gene3D" id="3.40.50.300">
    <property type="entry name" value="P-loop containing nucleotide triphosphate hydrolases"/>
    <property type="match status" value="1"/>
</dbReference>
<keyword evidence="2" id="KW-0378">Hydrolase</keyword>
<evidence type="ECO:0000259" key="1">
    <source>
        <dbReference type="SMART" id="SM00382"/>
    </source>
</evidence>
<dbReference type="InterPro" id="IPR041538">
    <property type="entry name" value="RavA-like_AAA_lid"/>
</dbReference>